<feature type="region of interest" description="Disordered" evidence="1">
    <location>
        <begin position="120"/>
        <end position="165"/>
    </location>
</feature>
<evidence type="ECO:0000313" key="2">
    <source>
        <dbReference type="EMBL" id="KAK4882554.1"/>
    </source>
</evidence>
<comment type="caution">
    <text evidence="2">The sequence shown here is derived from an EMBL/GenBank/DDBJ whole genome shotgun (WGS) entry which is preliminary data.</text>
</comment>
<sequence>MLWAKEDRDSLRKSGIEEEYNEKEVLLQQVTDLSREFRGKNKTPTKIKKQIHFIGAEIRNAVVLQEEQAEASSDVACASTDVVCEYGNTSKIPSDSINQNQRYLTQKELEAALNEVVEELGEGRERESDSHHNNANVHTKQIKPKPTRNKDFDYDEGSLSPLSKPDDNAADDLLLNDFENVPVVFLPSIEEENFISGSDIIDNASSIIEPNVSINSIYNLLKDVHSKMIKCEVILASHTDLLKTQLPLQTIEESEAFEDSLQCEEQSCALFSMLKNVSGSNERNCLFKLFAKVFDNKLGVTCSWKGRKQNYRIEHLRLVKIILNATRYTFPNIKDQCVEQAGIDWFRFAQQRLSRAAQKESTKNN</sequence>
<reference evidence="3" key="1">
    <citation type="submission" date="2023-01" db="EMBL/GenBank/DDBJ databases">
        <title>Key to firefly adult light organ development and bioluminescence: homeobox transcription factors regulate luciferase expression and transportation to peroxisome.</title>
        <authorList>
            <person name="Fu X."/>
        </authorList>
    </citation>
    <scope>NUCLEOTIDE SEQUENCE [LARGE SCALE GENOMIC DNA]</scope>
</reference>
<gene>
    <name evidence="2" type="ORF">RN001_005873</name>
</gene>
<feature type="compositionally biased region" description="Basic and acidic residues" evidence="1">
    <location>
        <begin position="121"/>
        <end position="132"/>
    </location>
</feature>
<dbReference type="PANTHER" id="PTHR34153">
    <property type="entry name" value="SI:CH211-262H13.3-RELATED-RELATED"/>
    <property type="match status" value="1"/>
</dbReference>
<evidence type="ECO:0008006" key="4">
    <source>
        <dbReference type="Google" id="ProtNLM"/>
    </source>
</evidence>
<dbReference type="AlphaFoldDB" id="A0AAN7SJ92"/>
<dbReference type="PANTHER" id="PTHR34153:SF2">
    <property type="entry name" value="SI:CH211-262H13.3-RELATED"/>
    <property type="match status" value="1"/>
</dbReference>
<evidence type="ECO:0000313" key="3">
    <source>
        <dbReference type="Proteomes" id="UP001353858"/>
    </source>
</evidence>
<dbReference type="Proteomes" id="UP001353858">
    <property type="component" value="Unassembled WGS sequence"/>
</dbReference>
<evidence type="ECO:0000256" key="1">
    <source>
        <dbReference type="SAM" id="MobiDB-lite"/>
    </source>
</evidence>
<keyword evidence="3" id="KW-1185">Reference proteome</keyword>
<protein>
    <recommendedName>
        <fullName evidence="4">DUF4806 domain-containing protein</fullName>
    </recommendedName>
</protein>
<organism evidence="2 3">
    <name type="scientific">Aquatica leii</name>
    <dbReference type="NCBI Taxonomy" id="1421715"/>
    <lineage>
        <taxon>Eukaryota</taxon>
        <taxon>Metazoa</taxon>
        <taxon>Ecdysozoa</taxon>
        <taxon>Arthropoda</taxon>
        <taxon>Hexapoda</taxon>
        <taxon>Insecta</taxon>
        <taxon>Pterygota</taxon>
        <taxon>Neoptera</taxon>
        <taxon>Endopterygota</taxon>
        <taxon>Coleoptera</taxon>
        <taxon>Polyphaga</taxon>
        <taxon>Elateriformia</taxon>
        <taxon>Elateroidea</taxon>
        <taxon>Lampyridae</taxon>
        <taxon>Luciolinae</taxon>
        <taxon>Aquatica</taxon>
    </lineage>
</organism>
<name>A0AAN7SJ92_9COLE</name>
<accession>A0AAN7SJ92</accession>
<proteinExistence type="predicted"/>
<dbReference type="EMBL" id="JARPUR010000002">
    <property type="protein sequence ID" value="KAK4882554.1"/>
    <property type="molecule type" value="Genomic_DNA"/>
</dbReference>